<gene>
    <name evidence="1" type="ORF">MDG893_14268</name>
</gene>
<keyword evidence="2" id="KW-1185">Reference proteome</keyword>
<dbReference type="Pfam" id="PF03928">
    <property type="entry name" value="HbpS-like"/>
    <property type="match status" value="1"/>
</dbReference>
<protein>
    <recommendedName>
        <fullName evidence="3">Heme-binding protein</fullName>
    </recommendedName>
</protein>
<dbReference type="PANTHER" id="PTHR34309:SF1">
    <property type="entry name" value="PROTEIN GLCG"/>
    <property type="match status" value="1"/>
</dbReference>
<proteinExistence type="predicted"/>
<accession>A6EZR3</accession>
<dbReference type="SUPFAM" id="SSF143744">
    <property type="entry name" value="GlcG-like"/>
    <property type="match status" value="1"/>
</dbReference>
<reference evidence="1 2" key="1">
    <citation type="submission" date="2007-06" db="EMBL/GenBank/DDBJ databases">
        <authorList>
            <person name="Green D."/>
            <person name="Ferriera S."/>
            <person name="Johnson J."/>
            <person name="Kravitz S."/>
            <person name="Beeson K."/>
            <person name="Sutton G."/>
            <person name="Rogers Y.-H."/>
            <person name="Friedman R."/>
            <person name="Frazier M."/>
            <person name="Venter J.C."/>
        </authorList>
    </citation>
    <scope>NUCLEOTIDE SEQUENCE [LARGE SCALE GENOMIC DNA]</scope>
    <source>
        <strain evidence="1 2">DG893</strain>
    </source>
</reference>
<dbReference type="InterPro" id="IPR052517">
    <property type="entry name" value="GlcG_carb_metab_protein"/>
</dbReference>
<dbReference type="STRING" id="443152.MDG893_14268"/>
<name>A6EZR3_9GAMM</name>
<comment type="caution">
    <text evidence="1">The sequence shown here is derived from an EMBL/GenBank/DDBJ whole genome shotgun (WGS) entry which is preliminary data.</text>
</comment>
<dbReference type="RefSeq" id="WP_007153510.1">
    <property type="nucleotide sequence ID" value="NZ_ABCP01000010.1"/>
</dbReference>
<dbReference type="eggNOG" id="COG3193">
    <property type="taxonomic scope" value="Bacteria"/>
</dbReference>
<dbReference type="EMBL" id="ABCP01000010">
    <property type="protein sequence ID" value="EDM48032.1"/>
    <property type="molecule type" value="Genomic_DNA"/>
</dbReference>
<dbReference type="OrthoDB" id="9800768at2"/>
<evidence type="ECO:0000313" key="1">
    <source>
        <dbReference type="EMBL" id="EDM48032.1"/>
    </source>
</evidence>
<dbReference type="Gene3D" id="3.30.450.150">
    <property type="entry name" value="Haem-degrading domain"/>
    <property type="match status" value="1"/>
</dbReference>
<dbReference type="InterPro" id="IPR005624">
    <property type="entry name" value="PduO/GlcC-like"/>
</dbReference>
<dbReference type="AlphaFoldDB" id="A6EZR3"/>
<dbReference type="PANTHER" id="PTHR34309">
    <property type="entry name" value="SLR1406 PROTEIN"/>
    <property type="match status" value="1"/>
</dbReference>
<dbReference type="Proteomes" id="UP000005856">
    <property type="component" value="Unassembled WGS sequence"/>
</dbReference>
<dbReference type="InterPro" id="IPR038084">
    <property type="entry name" value="PduO/GlcC-like_sf"/>
</dbReference>
<organism evidence="1 2">
    <name type="scientific">Marinobacter algicola DG893</name>
    <dbReference type="NCBI Taxonomy" id="443152"/>
    <lineage>
        <taxon>Bacteria</taxon>
        <taxon>Pseudomonadati</taxon>
        <taxon>Pseudomonadota</taxon>
        <taxon>Gammaproteobacteria</taxon>
        <taxon>Pseudomonadales</taxon>
        <taxon>Marinobacteraceae</taxon>
        <taxon>Marinobacter</taxon>
    </lineage>
</organism>
<sequence>MFDSITDTHVQTVINRACERAAEQGFAISVAVTDTSGLLKGFVRMENAVPGTIDVATKKARTAALFRADSNALGAKAHPGGSIYTIENANGGLISFGGGLVLHDEDEKIVGAVGVAGATVEDDQIIALYAAGRI</sequence>
<evidence type="ECO:0008006" key="3">
    <source>
        <dbReference type="Google" id="ProtNLM"/>
    </source>
</evidence>
<evidence type="ECO:0000313" key="2">
    <source>
        <dbReference type="Proteomes" id="UP000005856"/>
    </source>
</evidence>